<evidence type="ECO:0000256" key="1">
    <source>
        <dbReference type="SAM" id="MobiDB-lite"/>
    </source>
</evidence>
<feature type="compositionally biased region" description="Polar residues" evidence="1">
    <location>
        <begin position="100"/>
        <end position="113"/>
    </location>
</feature>
<sequence>MSQTPPDSNKRITNKMLEQLRESTPKNAADYLSYKAQETTEDHIAKRQEESRRKSASEEQEREEAALGSKTDSGEQNEPFADLIRSNLADLEPVSELLPDTTQGGRNLTASRKPSSRKPAHTRLQSHTKVLTRLQLSASGHKPHLSRLKSTDGIIPKTRPAVRRNGRSNTKLSSLSSLQPLTKTLLNSLVNRALGALQPLTKTMLRESMKLHGLRKTVLNGSSKGVHVLGKTDLSQSIKSVKSNSSIKSLNLRNKSNTSLKGLSSNTGVTGLKTSTKRGKAILLLNEDDTYNEYEDVSEASENDDESNERFQTQAPLEDKVTGRDPPPATGDEIAASMRDLPEERFDLPPLAPREHSAQSVSTQNSPPFVNNDSRTTSTQSAQSNQTYNNDEPNTNLYGGSFLLSQSTGMTRKIEPSTEMLGFVPSNSNSVAGKLAPEQASGIVFNPQAEDDLRTEAEPAVTKTTVTQGSYQPNQTIFSNLQRNDSKYLSNIKLKRQLGVASATAADAEMKKDFAGYLNSQLGNGHNIETRTQQRLWLQRENSLLDVSANMDMNRVGNFSNMSLNKLMFAHNYNNSGSTARETPGSVPNWGQNPEAGSAGREAHTPTLSESPVSAANILHFIQNGQQNSIQSRTEFERLNREYVNVRRHLNPVAESLNRVEKLGYGKKDLEIQKKSDKKATYAATSNANSFKEFAPTWEKNEGESVLMLNRLWLEALLLCSSSTLSTRLLQQELQHLYHLQIQRLGEYANQNSSQDLTGTNQMKQHRRNLGNSVPRSPAPTTRAVKLASAHTAPDQSSRQR</sequence>
<dbReference type="EMBL" id="CP034456">
    <property type="protein sequence ID" value="QBM85798.1"/>
    <property type="molecule type" value="Genomic_DNA"/>
</dbReference>
<feature type="region of interest" description="Disordered" evidence="1">
    <location>
        <begin position="96"/>
        <end position="174"/>
    </location>
</feature>
<feature type="region of interest" description="Disordered" evidence="1">
    <location>
        <begin position="752"/>
        <end position="801"/>
    </location>
</feature>
<dbReference type="GO" id="GO:0031931">
    <property type="term" value="C:TORC1 complex"/>
    <property type="evidence" value="ECO:0007669"/>
    <property type="project" value="InterPro"/>
</dbReference>
<dbReference type="GO" id="GO:0000329">
    <property type="term" value="C:fungal-type vacuole membrane"/>
    <property type="evidence" value="ECO:0007669"/>
    <property type="project" value="TreeGrafter"/>
</dbReference>
<feature type="compositionally biased region" description="Low complexity" evidence="1">
    <location>
        <begin position="376"/>
        <end position="390"/>
    </location>
</feature>
<feature type="compositionally biased region" description="Polar residues" evidence="1">
    <location>
        <begin position="752"/>
        <end position="763"/>
    </location>
</feature>
<feature type="region of interest" description="Disordered" evidence="1">
    <location>
        <begin position="295"/>
        <end position="334"/>
    </location>
</feature>
<dbReference type="GO" id="GO:0031929">
    <property type="term" value="P:TOR signaling"/>
    <property type="evidence" value="ECO:0007669"/>
    <property type="project" value="InterPro"/>
</dbReference>
<reference evidence="3" key="1">
    <citation type="submission" date="2019-03" db="EMBL/GenBank/DDBJ databases">
        <title>Snf2 controls pulcherriminic acid biosynthesis and connects pigmentation and antifungal activity of the yeast Metschnikowia pulcherrima.</title>
        <authorList>
            <person name="Gore-Lloyd D."/>
            <person name="Sumann I."/>
            <person name="Brachmann A.O."/>
            <person name="Schneeberger K."/>
            <person name="Ortiz-Merino R.A."/>
            <person name="Moreno-Beltran M."/>
            <person name="Schlaefli M."/>
            <person name="Kirner P."/>
            <person name="Santos Kron A."/>
            <person name="Wolfe K.H."/>
            <person name="Piel J."/>
            <person name="Ahrens C.H."/>
            <person name="Henk D."/>
            <person name="Freimoser F.M."/>
        </authorList>
    </citation>
    <scope>NUCLEOTIDE SEQUENCE [LARGE SCALE GENOMIC DNA]</scope>
    <source>
        <strain evidence="3">APC 1.2</strain>
    </source>
</reference>
<dbReference type="Proteomes" id="UP000292447">
    <property type="component" value="Chromosome I"/>
</dbReference>
<proteinExistence type="predicted"/>
<feature type="region of interest" description="Disordered" evidence="1">
    <location>
        <begin position="346"/>
        <end position="397"/>
    </location>
</feature>
<feature type="compositionally biased region" description="Basic residues" evidence="1">
    <location>
        <begin position="114"/>
        <end position="126"/>
    </location>
</feature>
<dbReference type="InterPro" id="IPR018857">
    <property type="entry name" value="TORC1_cplx_su_TCO89"/>
</dbReference>
<dbReference type="AlphaFoldDB" id="A0A4P6XIX0"/>
<gene>
    <name evidence="2" type="primary">MPUL0A04240</name>
    <name evidence="2" type="ORF">METSCH_A04240</name>
</gene>
<organism evidence="2 3">
    <name type="scientific">Metschnikowia aff. pulcherrima</name>
    <dbReference type="NCBI Taxonomy" id="2163413"/>
    <lineage>
        <taxon>Eukaryota</taxon>
        <taxon>Fungi</taxon>
        <taxon>Dikarya</taxon>
        <taxon>Ascomycota</taxon>
        <taxon>Saccharomycotina</taxon>
        <taxon>Pichiomycetes</taxon>
        <taxon>Metschnikowiaceae</taxon>
        <taxon>Metschnikowia</taxon>
    </lineage>
</organism>
<dbReference type="Pfam" id="PF10452">
    <property type="entry name" value="TCO89"/>
    <property type="match status" value="2"/>
</dbReference>
<accession>A0A4P6XIX0</accession>
<dbReference type="PANTHER" id="PTHR22794:SF2">
    <property type="entry name" value="THAP DOMAIN-CONTAINING PROTEIN 11"/>
    <property type="match status" value="1"/>
</dbReference>
<dbReference type="PANTHER" id="PTHR22794">
    <property type="entry name" value="THAP DOMAIN PROTEIN 11"/>
    <property type="match status" value="1"/>
</dbReference>
<feature type="region of interest" description="Disordered" evidence="1">
    <location>
        <begin position="19"/>
        <end position="77"/>
    </location>
</feature>
<feature type="region of interest" description="Disordered" evidence="1">
    <location>
        <begin position="578"/>
        <end position="609"/>
    </location>
</feature>
<evidence type="ECO:0000313" key="3">
    <source>
        <dbReference type="Proteomes" id="UP000292447"/>
    </source>
</evidence>
<dbReference type="STRING" id="2163413.A0A4P6XIX0"/>
<keyword evidence="3" id="KW-1185">Reference proteome</keyword>
<feature type="compositionally biased region" description="Polar residues" evidence="1">
    <location>
        <begin position="358"/>
        <end position="375"/>
    </location>
</feature>
<feature type="compositionally biased region" description="Basic and acidic residues" evidence="1">
    <location>
        <begin position="38"/>
        <end position="65"/>
    </location>
</feature>
<feature type="compositionally biased region" description="Acidic residues" evidence="1">
    <location>
        <begin position="295"/>
        <end position="307"/>
    </location>
</feature>
<name>A0A4P6XIX0_9ASCO</name>
<protein>
    <submittedName>
        <fullName evidence="2">TORC1 subunit TCO89</fullName>
    </submittedName>
</protein>
<feature type="compositionally biased region" description="Polar residues" evidence="1">
    <location>
        <begin position="127"/>
        <end position="138"/>
    </location>
</feature>
<feature type="compositionally biased region" description="Basic and acidic residues" evidence="1">
    <location>
        <begin position="346"/>
        <end position="357"/>
    </location>
</feature>
<evidence type="ECO:0000313" key="2">
    <source>
        <dbReference type="EMBL" id="QBM85798.1"/>
    </source>
</evidence>